<dbReference type="SUPFAM" id="SSF54768">
    <property type="entry name" value="dsRNA-binding domain-like"/>
    <property type="match status" value="1"/>
</dbReference>
<dbReference type="Pfam" id="PF00333">
    <property type="entry name" value="Ribosomal_S5"/>
    <property type="match status" value="1"/>
</dbReference>
<evidence type="ECO:0000256" key="1">
    <source>
        <dbReference type="PROSITE-ProRule" id="PRU00268"/>
    </source>
</evidence>
<organism evidence="3 4">
    <name type="scientific">Rhinolophus ferrumequinum</name>
    <name type="common">Greater horseshoe bat</name>
    <dbReference type="NCBI Taxonomy" id="59479"/>
    <lineage>
        <taxon>Eukaryota</taxon>
        <taxon>Metazoa</taxon>
        <taxon>Chordata</taxon>
        <taxon>Craniata</taxon>
        <taxon>Vertebrata</taxon>
        <taxon>Euteleostomi</taxon>
        <taxon>Mammalia</taxon>
        <taxon>Eutheria</taxon>
        <taxon>Laurasiatheria</taxon>
        <taxon>Chiroptera</taxon>
        <taxon>Yinpterochiroptera</taxon>
        <taxon>Rhinolophoidea</taxon>
        <taxon>Rhinolophidae</taxon>
        <taxon>Rhinolophinae</taxon>
        <taxon>Rhinolophus</taxon>
    </lineage>
</organism>
<dbReference type="Gene3D" id="3.30.160.20">
    <property type="match status" value="1"/>
</dbReference>
<dbReference type="InterPro" id="IPR013810">
    <property type="entry name" value="Ribosomal_uS5_N"/>
</dbReference>
<dbReference type="GO" id="GO:1990904">
    <property type="term" value="C:ribonucleoprotein complex"/>
    <property type="evidence" value="ECO:0007669"/>
    <property type="project" value="UniProtKB-UniRule"/>
</dbReference>
<dbReference type="PROSITE" id="PS50881">
    <property type="entry name" value="S5_DSRBD"/>
    <property type="match status" value="1"/>
</dbReference>
<name>A0A7J7SIZ3_RHIFE</name>
<dbReference type="GO" id="GO:0006412">
    <property type="term" value="P:translation"/>
    <property type="evidence" value="ECO:0007669"/>
    <property type="project" value="InterPro"/>
</dbReference>
<reference evidence="3 4" key="1">
    <citation type="journal article" date="2020" name="Nature">
        <title>Six reference-quality genomes reveal evolution of bat adaptations.</title>
        <authorList>
            <person name="Jebb D."/>
            <person name="Huang Z."/>
            <person name="Pippel M."/>
            <person name="Hughes G.M."/>
            <person name="Lavrichenko K."/>
            <person name="Devanna P."/>
            <person name="Winkler S."/>
            <person name="Jermiin L.S."/>
            <person name="Skirmuntt E.C."/>
            <person name="Katzourakis A."/>
            <person name="Burkitt-Gray L."/>
            <person name="Ray D.A."/>
            <person name="Sullivan K.A.M."/>
            <person name="Roscito J.G."/>
            <person name="Kirilenko B.M."/>
            <person name="Davalos L.M."/>
            <person name="Corthals A.P."/>
            <person name="Power M.L."/>
            <person name="Jones G."/>
            <person name="Ransome R.D."/>
            <person name="Dechmann D.K.N."/>
            <person name="Locatelli A.G."/>
            <person name="Puechmaille S.J."/>
            <person name="Fedrigo O."/>
            <person name="Jarvis E.D."/>
            <person name="Hiller M."/>
            <person name="Vernes S.C."/>
            <person name="Myers E.W."/>
            <person name="Teeling E.C."/>
        </authorList>
    </citation>
    <scope>NUCLEOTIDE SEQUENCE [LARGE SCALE GENOMIC DNA]</scope>
    <source>
        <strain evidence="3">MRhiFer1</strain>
        <tissue evidence="3">Lung</tissue>
    </source>
</reference>
<keyword evidence="1" id="KW-0689">Ribosomal protein</keyword>
<accession>A0A7J7SIZ3</accession>
<evidence type="ECO:0000259" key="2">
    <source>
        <dbReference type="PROSITE" id="PS50881"/>
    </source>
</evidence>
<dbReference type="GO" id="GO:0005840">
    <property type="term" value="C:ribosome"/>
    <property type="evidence" value="ECO:0007669"/>
    <property type="project" value="UniProtKB-KW"/>
</dbReference>
<evidence type="ECO:0000313" key="3">
    <source>
        <dbReference type="EMBL" id="KAF6288412.1"/>
    </source>
</evidence>
<evidence type="ECO:0000313" key="4">
    <source>
        <dbReference type="Proteomes" id="UP000585614"/>
    </source>
</evidence>
<feature type="domain" description="S5 DRBM" evidence="2">
    <location>
        <begin position="39"/>
        <end position="102"/>
    </location>
</feature>
<dbReference type="GO" id="GO:0003735">
    <property type="term" value="F:structural constituent of ribosome"/>
    <property type="evidence" value="ECO:0007669"/>
    <property type="project" value="UniProtKB-UniRule"/>
</dbReference>
<sequence length="127" mass="13941">MADDGRAARGPWNWRLRCVWSWGRGQVKATELLEASKAQDEKWIPITKLGCLARAGQRTWFKAFVAIRDYDQHVGLDVKCSKEVATAIRGANILVKLSIARAAGLLGEQDRQAHTVPGKVTAAVALC</sequence>
<protein>
    <recommendedName>
        <fullName evidence="2">S5 DRBM domain-containing protein</fullName>
    </recommendedName>
</protein>
<dbReference type="GO" id="GO:0003723">
    <property type="term" value="F:RNA binding"/>
    <property type="evidence" value="ECO:0007669"/>
    <property type="project" value="InterPro"/>
</dbReference>
<keyword evidence="1" id="KW-0687">Ribonucleoprotein</keyword>
<dbReference type="Proteomes" id="UP000585614">
    <property type="component" value="Unassembled WGS sequence"/>
</dbReference>
<dbReference type="EMBL" id="JACAGC010000022">
    <property type="protein sequence ID" value="KAF6288412.1"/>
    <property type="molecule type" value="Genomic_DNA"/>
</dbReference>
<dbReference type="AlphaFoldDB" id="A0A7J7SIZ3"/>
<comment type="caution">
    <text evidence="3">The sequence shown here is derived from an EMBL/GenBank/DDBJ whole genome shotgun (WGS) entry which is preliminary data.</text>
</comment>
<gene>
    <name evidence="3" type="ORF">mRhiFer1_009145</name>
</gene>
<proteinExistence type="predicted"/>